<dbReference type="RefSeq" id="WP_160042036.1">
    <property type="nucleotide sequence ID" value="NZ_JACARL010000015.1"/>
</dbReference>
<evidence type="ECO:0000313" key="4">
    <source>
        <dbReference type="Proteomes" id="UP000590218"/>
    </source>
</evidence>
<accession>A0A7Y8JKW8</accession>
<evidence type="ECO:0000313" key="1">
    <source>
        <dbReference type="EMBL" id="NWE09724.1"/>
    </source>
</evidence>
<protein>
    <submittedName>
        <fullName evidence="1">Uncharacterized protein</fullName>
    </submittedName>
</protein>
<dbReference type="EMBL" id="JACARL010000015">
    <property type="protein sequence ID" value="NWE80798.1"/>
    <property type="molecule type" value="Genomic_DNA"/>
</dbReference>
<dbReference type="EMBL" id="JACARM010000040">
    <property type="protein sequence ID" value="NWE09724.1"/>
    <property type="molecule type" value="Genomic_DNA"/>
</dbReference>
<evidence type="ECO:0000313" key="2">
    <source>
        <dbReference type="EMBL" id="NWE80798.1"/>
    </source>
</evidence>
<dbReference type="Proteomes" id="UP000590218">
    <property type="component" value="Unassembled WGS sequence"/>
</dbReference>
<evidence type="ECO:0000313" key="3">
    <source>
        <dbReference type="Proteomes" id="UP000563268"/>
    </source>
</evidence>
<dbReference type="AlphaFoldDB" id="A0A7Y8JKW8"/>
<name>A0A7Y8JKW8_9PSED</name>
<sequence length="186" mass="20794">MRVPIHPDDLNPKYGFKRIAKKLQREWPGFSPIQLSFAREILSKGLGYRDYYDVVQSSKKWQPQAVPSFKEEVNVALMSAISAAIRVDNTFVTPHSNLLALVRSLPLHTLVALRGDQSDKAGDYPLLETSNPYFNISLSVAFVATNIGFCSHTFHGEPDENHWSCGICPNYIVPPSGPHMDRPTSP</sequence>
<gene>
    <name evidence="1" type="ORF">HX788_21690</name>
    <name evidence="2" type="ORF">HX795_01655</name>
</gene>
<proteinExistence type="predicted"/>
<dbReference type="Proteomes" id="UP000563268">
    <property type="component" value="Unassembled WGS sequence"/>
</dbReference>
<comment type="caution">
    <text evidence="1">The sequence shown here is derived from an EMBL/GenBank/DDBJ whole genome shotgun (WGS) entry which is preliminary data.</text>
</comment>
<organism evidence="1 3">
    <name type="scientific">Pseudomonas edaphica</name>
    <dbReference type="NCBI Taxonomy" id="2006980"/>
    <lineage>
        <taxon>Bacteria</taxon>
        <taxon>Pseudomonadati</taxon>
        <taxon>Pseudomonadota</taxon>
        <taxon>Gammaproteobacteria</taxon>
        <taxon>Pseudomonadales</taxon>
        <taxon>Pseudomonadaceae</taxon>
        <taxon>Pseudomonas</taxon>
    </lineage>
</organism>
<reference evidence="3 4" key="1">
    <citation type="submission" date="2020-04" db="EMBL/GenBank/DDBJ databases">
        <title>Molecular characterization of pseudomonads from Agaricus bisporus reveal novel blotch 2 pathogens in Western Europe.</title>
        <authorList>
            <person name="Taparia T."/>
            <person name="Krijger M."/>
            <person name="Haynes E."/>
            <person name="Elpinstone J.G."/>
            <person name="Noble R."/>
            <person name="Van Der Wolf J."/>
        </authorList>
    </citation>
    <scope>NUCLEOTIDE SEQUENCE [LARGE SCALE GENOMIC DNA]</scope>
    <source>
        <strain evidence="2 4">K6002</strain>
        <strain evidence="1 3">K7002</strain>
    </source>
</reference>